<gene>
    <name evidence="11" type="ORF">DASC09_057940</name>
</gene>
<keyword evidence="3" id="KW-0964">Secreted</keyword>
<dbReference type="SUPFAM" id="SSF51445">
    <property type="entry name" value="(Trans)glycosidases"/>
    <property type="match status" value="1"/>
</dbReference>
<evidence type="ECO:0000313" key="11">
    <source>
        <dbReference type="EMBL" id="GMM38455.1"/>
    </source>
</evidence>
<dbReference type="FunFam" id="3.20.20.80:FF:000033">
    <property type="entry name" value="Glucan 1,3-beta-glucosidase A"/>
    <property type="match status" value="1"/>
</dbReference>
<dbReference type="GO" id="GO:0071555">
    <property type="term" value="P:cell wall organization"/>
    <property type="evidence" value="ECO:0007669"/>
    <property type="project" value="UniProtKB-KW"/>
</dbReference>
<comment type="similarity">
    <text evidence="2">Belongs to the glycosyl hydrolase 5 (cellulase A) family.</text>
</comment>
<sequence length="416" mass="47678">MLANILLPLLALSGTICAASTFKKRMDYSEKGSVKGVNLGGWFVIEPFINPSLFEAFGDDIPNDEYHYTLSLGKELAYERLNEHWGSWITEADFETMSGIGLNFVRIPVGYWALLALDGDPYVQGQLPYLDQALEWCAKYNIQAWIDLHGVPGSQNGFDNSGYREDAEYLAWFQGDNLNKTYEALSIMSERYGGANYSDVVAGIELVNEPLGTYLDINTIAEYYDTGYKMIRDDLDLVTDVIMHDAFRDQNYWDPYFQLYDYWGVVIDHHRYQVFSTGELARTIDEHVDFVCKQGADTASEYHWSLTGEWSAALTDCTYWLNGVGRGARYDATYQSSTKYGTCDGINDISTWTDEQKQNTRKFIEAQMDAYDQGAGWIFWTWKTENALEWDFQRLVYEGLVPQPLTDRQYPNQCGY</sequence>
<keyword evidence="7" id="KW-0961">Cell wall biogenesis/degradation</keyword>
<dbReference type="Gene3D" id="3.20.20.80">
    <property type="entry name" value="Glycosidases"/>
    <property type="match status" value="1"/>
</dbReference>
<reference evidence="11 12" key="1">
    <citation type="journal article" date="2023" name="Elife">
        <title>Identification of key yeast species and microbe-microbe interactions impacting larval growth of Drosophila in the wild.</title>
        <authorList>
            <person name="Mure A."/>
            <person name="Sugiura Y."/>
            <person name="Maeda R."/>
            <person name="Honda K."/>
            <person name="Sakurai N."/>
            <person name="Takahashi Y."/>
            <person name="Watada M."/>
            <person name="Katoh T."/>
            <person name="Gotoh A."/>
            <person name="Gotoh Y."/>
            <person name="Taniguchi I."/>
            <person name="Nakamura K."/>
            <person name="Hayashi T."/>
            <person name="Katayama T."/>
            <person name="Uemura T."/>
            <person name="Hattori Y."/>
        </authorList>
    </citation>
    <scope>NUCLEOTIDE SEQUENCE [LARGE SCALE GENOMIC DNA]</scope>
    <source>
        <strain evidence="11 12">SC-9</strain>
    </source>
</reference>
<comment type="catalytic activity">
    <reaction evidence="8">
        <text>Successive hydrolysis of beta-D-glucose units from the non-reducing ends of (1-&gt;3)-beta-D-glucans, releasing alpha-glucose.</text>
        <dbReference type="EC" id="3.2.1.58"/>
    </reaction>
</comment>
<dbReference type="GO" id="GO:0009986">
    <property type="term" value="C:cell surface"/>
    <property type="evidence" value="ECO:0007669"/>
    <property type="project" value="TreeGrafter"/>
</dbReference>
<feature type="signal peptide" evidence="10">
    <location>
        <begin position="1"/>
        <end position="18"/>
    </location>
</feature>
<keyword evidence="4 10" id="KW-0732">Signal</keyword>
<dbReference type="GO" id="GO:0009251">
    <property type="term" value="P:glucan catabolic process"/>
    <property type="evidence" value="ECO:0007669"/>
    <property type="project" value="TreeGrafter"/>
</dbReference>
<dbReference type="GO" id="GO:0004338">
    <property type="term" value="F:glucan exo-1,3-beta-glucosidase activity"/>
    <property type="evidence" value="ECO:0007669"/>
    <property type="project" value="UniProtKB-EC"/>
</dbReference>
<evidence type="ECO:0000313" key="12">
    <source>
        <dbReference type="Proteomes" id="UP001360560"/>
    </source>
</evidence>
<dbReference type="PANTHER" id="PTHR31297:SF1">
    <property type="entry name" value="GLUCAN 1,3-BETA-GLUCOSIDASE I_II-RELATED"/>
    <property type="match status" value="1"/>
</dbReference>
<proteinExistence type="inferred from homology"/>
<evidence type="ECO:0000256" key="3">
    <source>
        <dbReference type="ARBA" id="ARBA00022525"/>
    </source>
</evidence>
<dbReference type="EC" id="3.2.1.58" evidence="9"/>
<dbReference type="PANTHER" id="PTHR31297">
    <property type="entry name" value="GLUCAN ENDO-1,6-BETA-GLUCOSIDASE B"/>
    <property type="match status" value="1"/>
</dbReference>
<dbReference type="GO" id="GO:0009277">
    <property type="term" value="C:fungal-type cell wall"/>
    <property type="evidence" value="ECO:0007669"/>
    <property type="project" value="UniProtKB-ARBA"/>
</dbReference>
<keyword evidence="6" id="KW-0326">Glycosidase</keyword>
<dbReference type="InterPro" id="IPR017853">
    <property type="entry name" value="GH"/>
</dbReference>
<dbReference type="InterPro" id="IPR050386">
    <property type="entry name" value="Glycosyl_hydrolase_5"/>
</dbReference>
<evidence type="ECO:0000256" key="7">
    <source>
        <dbReference type="ARBA" id="ARBA00023316"/>
    </source>
</evidence>
<evidence type="ECO:0000256" key="1">
    <source>
        <dbReference type="ARBA" id="ARBA00004613"/>
    </source>
</evidence>
<dbReference type="RefSeq" id="XP_064855450.1">
    <property type="nucleotide sequence ID" value="XM_064999378.1"/>
</dbReference>
<feature type="chain" id="PRO_5043921511" description="glucan 1,3-beta-glucosidase" evidence="10">
    <location>
        <begin position="19"/>
        <end position="416"/>
    </location>
</feature>
<comment type="caution">
    <text evidence="11">The sequence shown here is derived from an EMBL/GenBank/DDBJ whole genome shotgun (WGS) entry which is preliminary data.</text>
</comment>
<organism evidence="11 12">
    <name type="scientific">Saccharomycopsis crataegensis</name>
    <dbReference type="NCBI Taxonomy" id="43959"/>
    <lineage>
        <taxon>Eukaryota</taxon>
        <taxon>Fungi</taxon>
        <taxon>Dikarya</taxon>
        <taxon>Ascomycota</taxon>
        <taxon>Saccharomycotina</taxon>
        <taxon>Saccharomycetes</taxon>
        <taxon>Saccharomycopsidaceae</taxon>
        <taxon>Saccharomycopsis</taxon>
    </lineage>
</organism>
<evidence type="ECO:0000256" key="2">
    <source>
        <dbReference type="ARBA" id="ARBA00005641"/>
    </source>
</evidence>
<dbReference type="AlphaFoldDB" id="A0AAV5QU32"/>
<protein>
    <recommendedName>
        <fullName evidence="9">glucan 1,3-beta-glucosidase</fullName>
        <ecNumber evidence="9">3.2.1.58</ecNumber>
    </recommendedName>
</protein>
<accession>A0AAV5QU32</accession>
<evidence type="ECO:0000256" key="8">
    <source>
        <dbReference type="ARBA" id="ARBA00036824"/>
    </source>
</evidence>
<dbReference type="EMBL" id="BTFZ01000020">
    <property type="protein sequence ID" value="GMM38455.1"/>
    <property type="molecule type" value="Genomic_DNA"/>
</dbReference>
<dbReference type="GO" id="GO:0005576">
    <property type="term" value="C:extracellular region"/>
    <property type="evidence" value="ECO:0007669"/>
    <property type="project" value="UniProtKB-SubCell"/>
</dbReference>
<evidence type="ECO:0000256" key="5">
    <source>
        <dbReference type="ARBA" id="ARBA00022801"/>
    </source>
</evidence>
<dbReference type="Proteomes" id="UP001360560">
    <property type="component" value="Unassembled WGS sequence"/>
</dbReference>
<keyword evidence="5" id="KW-0378">Hydrolase</keyword>
<evidence type="ECO:0000256" key="4">
    <source>
        <dbReference type="ARBA" id="ARBA00022729"/>
    </source>
</evidence>
<evidence type="ECO:0000256" key="10">
    <source>
        <dbReference type="SAM" id="SignalP"/>
    </source>
</evidence>
<name>A0AAV5QU32_9ASCO</name>
<comment type="subcellular location">
    <subcellularLocation>
        <location evidence="1">Secreted</location>
    </subcellularLocation>
</comment>
<evidence type="ECO:0000256" key="6">
    <source>
        <dbReference type="ARBA" id="ARBA00023295"/>
    </source>
</evidence>
<evidence type="ECO:0000256" key="9">
    <source>
        <dbReference type="ARBA" id="ARBA00038929"/>
    </source>
</evidence>
<dbReference type="GeneID" id="90076443"/>
<keyword evidence="12" id="KW-1185">Reference proteome</keyword>